<protein>
    <submittedName>
        <fullName evidence="3">Predicted protein</fullName>
    </submittedName>
</protein>
<feature type="compositionally biased region" description="Basic residues" evidence="1">
    <location>
        <begin position="201"/>
        <end position="212"/>
    </location>
</feature>
<dbReference type="SMART" id="SM00915">
    <property type="entry name" value="Jacalin"/>
    <property type="match status" value="1"/>
</dbReference>
<dbReference type="EMBL" id="DS547104">
    <property type="protein sequence ID" value="EDR07440.1"/>
    <property type="molecule type" value="Genomic_DNA"/>
</dbReference>
<evidence type="ECO:0000256" key="1">
    <source>
        <dbReference type="SAM" id="MobiDB-lite"/>
    </source>
</evidence>
<keyword evidence="4" id="KW-1185">Reference proteome</keyword>
<organism evidence="4">
    <name type="scientific">Laccaria bicolor (strain S238N-H82 / ATCC MYA-4686)</name>
    <name type="common">Bicoloured deceiver</name>
    <name type="synonym">Laccaria laccata var. bicolor</name>
    <dbReference type="NCBI Taxonomy" id="486041"/>
    <lineage>
        <taxon>Eukaryota</taxon>
        <taxon>Fungi</taxon>
        <taxon>Dikarya</taxon>
        <taxon>Basidiomycota</taxon>
        <taxon>Agaricomycotina</taxon>
        <taxon>Agaricomycetes</taxon>
        <taxon>Agaricomycetidae</taxon>
        <taxon>Agaricales</taxon>
        <taxon>Agaricineae</taxon>
        <taxon>Hydnangiaceae</taxon>
        <taxon>Laccaria</taxon>
    </lineage>
</organism>
<feature type="compositionally biased region" description="Polar residues" evidence="1">
    <location>
        <begin position="1"/>
        <end position="11"/>
    </location>
</feature>
<dbReference type="GeneID" id="6077553"/>
<dbReference type="InterPro" id="IPR001229">
    <property type="entry name" value="Jacalin-like_lectin_dom"/>
</dbReference>
<dbReference type="AlphaFoldDB" id="B0DDA0"/>
<feature type="compositionally biased region" description="Basic and acidic residues" evidence="1">
    <location>
        <begin position="213"/>
        <end position="230"/>
    </location>
</feature>
<dbReference type="InterPro" id="IPR036404">
    <property type="entry name" value="Jacalin-like_lectin_dom_sf"/>
</dbReference>
<dbReference type="Gene3D" id="2.100.10.30">
    <property type="entry name" value="Jacalin-like lectin domain"/>
    <property type="match status" value="1"/>
</dbReference>
<feature type="domain" description="Jacalin-type lectin" evidence="2">
    <location>
        <begin position="23"/>
        <end position="146"/>
    </location>
</feature>
<feature type="compositionally biased region" description="Basic and acidic residues" evidence="1">
    <location>
        <begin position="315"/>
        <end position="345"/>
    </location>
</feature>
<dbReference type="SUPFAM" id="SSF51101">
    <property type="entry name" value="Mannose-binding lectins"/>
    <property type="match status" value="1"/>
</dbReference>
<dbReference type="PROSITE" id="PS51752">
    <property type="entry name" value="JACALIN_LECTIN"/>
    <property type="match status" value="1"/>
</dbReference>
<evidence type="ECO:0000313" key="3">
    <source>
        <dbReference type="EMBL" id="EDR07440.1"/>
    </source>
</evidence>
<reference evidence="3 4" key="1">
    <citation type="journal article" date="2008" name="Nature">
        <title>The genome of Laccaria bicolor provides insights into mycorrhizal symbiosis.</title>
        <authorList>
            <person name="Martin F."/>
            <person name="Aerts A."/>
            <person name="Ahren D."/>
            <person name="Brun A."/>
            <person name="Danchin E.G.J."/>
            <person name="Duchaussoy F."/>
            <person name="Gibon J."/>
            <person name="Kohler A."/>
            <person name="Lindquist E."/>
            <person name="Pereda V."/>
            <person name="Salamov A."/>
            <person name="Shapiro H.J."/>
            <person name="Wuyts J."/>
            <person name="Blaudez D."/>
            <person name="Buee M."/>
            <person name="Brokstein P."/>
            <person name="Canbaeck B."/>
            <person name="Cohen D."/>
            <person name="Courty P.E."/>
            <person name="Coutinho P.M."/>
            <person name="Delaruelle C."/>
            <person name="Detter J.C."/>
            <person name="Deveau A."/>
            <person name="DiFazio S."/>
            <person name="Duplessis S."/>
            <person name="Fraissinet-Tachet L."/>
            <person name="Lucic E."/>
            <person name="Frey-Klett P."/>
            <person name="Fourrey C."/>
            <person name="Feussner I."/>
            <person name="Gay G."/>
            <person name="Grimwood J."/>
            <person name="Hoegger P.J."/>
            <person name="Jain P."/>
            <person name="Kilaru S."/>
            <person name="Labbe J."/>
            <person name="Lin Y.C."/>
            <person name="Legue V."/>
            <person name="Le Tacon F."/>
            <person name="Marmeisse R."/>
            <person name="Melayah D."/>
            <person name="Montanini B."/>
            <person name="Muratet M."/>
            <person name="Nehls U."/>
            <person name="Niculita-Hirzel H."/>
            <person name="Oudot-Le Secq M.P."/>
            <person name="Peter M."/>
            <person name="Quesneville H."/>
            <person name="Rajashekar B."/>
            <person name="Reich M."/>
            <person name="Rouhier N."/>
            <person name="Schmutz J."/>
            <person name="Yin T."/>
            <person name="Chalot M."/>
            <person name="Henrissat B."/>
            <person name="Kuees U."/>
            <person name="Lucas S."/>
            <person name="Van de Peer Y."/>
            <person name="Podila G.K."/>
            <person name="Polle A."/>
            <person name="Pukkila P.J."/>
            <person name="Richardson P.M."/>
            <person name="Rouze P."/>
            <person name="Sanders I.R."/>
            <person name="Stajich J.E."/>
            <person name="Tunlid A."/>
            <person name="Tuskan G."/>
            <person name="Grigoriev I.V."/>
        </authorList>
    </citation>
    <scope>NUCLEOTIDE SEQUENCE [LARGE SCALE GENOMIC DNA]</scope>
    <source>
        <strain evidence="4">S238N-H82 / ATCC MYA-4686</strain>
    </source>
</reference>
<dbReference type="Pfam" id="PF01419">
    <property type="entry name" value="Jacalin"/>
    <property type="match status" value="1"/>
</dbReference>
<dbReference type="RefSeq" id="XP_001881832.1">
    <property type="nucleotide sequence ID" value="XM_001881797.1"/>
</dbReference>
<proteinExistence type="predicted"/>
<name>B0DDA0_LACBS</name>
<feature type="region of interest" description="Disordered" evidence="1">
    <location>
        <begin position="1"/>
        <end position="43"/>
    </location>
</feature>
<dbReference type="HOGENOM" id="CLU_494373_0_0_1"/>
<evidence type="ECO:0000259" key="2">
    <source>
        <dbReference type="PROSITE" id="PS51752"/>
    </source>
</evidence>
<feature type="region of interest" description="Disordered" evidence="1">
    <location>
        <begin position="201"/>
        <end position="259"/>
    </location>
</feature>
<sequence length="551" mass="60285">MSLNPTDSGTVDSGVKDPGSTPIWSSPGEGGSGGNPFDDSQPSLGGVTEIRVWADKYIDAIQVAYVDTVTPKHGGGGGHAYTFFLDTDEKIVKINGRGSKSSPVYGGSSGNSFSWSPPQDYYLRNFSGRRSINPQNKSHNEIYENNIRITVSEMPQGGFAMRKHKRRKGQYFNMAEPTINIETPAINESRFKFQSLPRALATRRGRRRKKARRQADTLIKDIDGHGHESAGRNSTDNARPPWWPEGRTSRHVTNPSSVPSSTNIVFLAPNYSSSMSTNTDSSLQVRRSTRLNKALEEGLPTDSSEIVAFSTNKSGTKEKRIEGCLSSREGESKDSRDSSRIDAFFESKSQGSGPKYRVDGTSLNIPPIASPSINSLKRKGDAQTEEAPPRKKLRGSDAIAAHMILHPGSRKFQPWTSGHKKYDLEKVYNKAIENLNILRDGQTTVTQEEKIKVAGLEADPRVLWYTFVSVKCAGCDGVLCGDKRRAFYTTLWSKHARSCEPAKAIYQRQGAPAPSMPTHTPKDHEGANSLVLLSSGFGTPSQASTPASLSS</sequence>
<gene>
    <name evidence="3" type="ORF">LACBIDRAFT_327938</name>
</gene>
<accession>B0DDA0</accession>
<dbReference type="OrthoDB" id="2855464at2759"/>
<dbReference type="InParanoid" id="B0DDA0"/>
<evidence type="ECO:0000313" key="4">
    <source>
        <dbReference type="Proteomes" id="UP000001194"/>
    </source>
</evidence>
<dbReference type="KEGG" id="lbc:LACBIDRAFT_327938"/>
<dbReference type="CDD" id="cd09302">
    <property type="entry name" value="Jacalin_like"/>
    <property type="match status" value="1"/>
</dbReference>
<dbReference type="Proteomes" id="UP000001194">
    <property type="component" value="Unassembled WGS sequence"/>
</dbReference>
<feature type="region of interest" description="Disordered" evidence="1">
    <location>
        <begin position="309"/>
        <end position="393"/>
    </location>
</feature>